<evidence type="ECO:0000256" key="4">
    <source>
        <dbReference type="ARBA" id="ARBA00040357"/>
    </source>
</evidence>
<reference evidence="8 9" key="1">
    <citation type="submission" date="2025-04" db="UniProtKB">
        <authorList>
            <consortium name="RefSeq"/>
        </authorList>
    </citation>
    <scope>IDENTIFICATION</scope>
    <source>
        <tissue evidence="8 9">Entire body</tissue>
    </source>
</reference>
<dbReference type="InterPro" id="IPR000560">
    <property type="entry name" value="His_Pase_clade-2"/>
</dbReference>
<keyword evidence="6" id="KW-1133">Transmembrane helix</keyword>
<protein>
    <recommendedName>
        <fullName evidence="4">2-phosphoxylose phosphatase 1</fullName>
    </recommendedName>
    <alternativeName>
        <fullName evidence="5">Acid phosphatase-like protein 2</fullName>
    </alternativeName>
</protein>
<keyword evidence="6" id="KW-0472">Membrane</keyword>
<dbReference type="RefSeq" id="XP_018327973.1">
    <property type="nucleotide sequence ID" value="XM_018472471.1"/>
</dbReference>
<keyword evidence="6" id="KW-0812">Transmembrane</keyword>
<dbReference type="STRING" id="224129.A0A1W4WVS8"/>
<dbReference type="GO" id="GO:0006024">
    <property type="term" value="P:glycosaminoglycan biosynthetic process"/>
    <property type="evidence" value="ECO:0007669"/>
    <property type="project" value="TreeGrafter"/>
</dbReference>
<dbReference type="InterPro" id="IPR029033">
    <property type="entry name" value="His_PPase_superfam"/>
</dbReference>
<evidence type="ECO:0000256" key="3">
    <source>
        <dbReference type="ARBA" id="ARBA00036311"/>
    </source>
</evidence>
<proteinExistence type="inferred from homology"/>
<comment type="catalytic activity">
    <reaction evidence="3">
        <text>3-O-[beta-D-GlcA-(1-&gt;3)-beta-D-Gal-(1-&gt;3)-beta-D-Gal-(1-&gt;4)-beta-D-2-O-P-Xyl]-L-seryl-[protein] + H2O = 3-O-(beta-D-GlcA-(1-&gt;3)-beta-D-Gal-(1-&gt;3)-beta-D-Gal-(1-&gt;4)-beta-D-Xyl)-L-seryl-[protein] + phosphate</text>
        <dbReference type="Rhea" id="RHEA:56512"/>
        <dbReference type="Rhea" id="RHEA-COMP:12573"/>
        <dbReference type="Rhea" id="RHEA-COMP:14559"/>
        <dbReference type="ChEBI" id="CHEBI:15377"/>
        <dbReference type="ChEBI" id="CHEBI:43474"/>
        <dbReference type="ChEBI" id="CHEBI:132093"/>
        <dbReference type="ChEBI" id="CHEBI:140495"/>
    </reaction>
</comment>
<gene>
    <name evidence="8 9 10" type="primary">LOC108738864</name>
</gene>
<dbReference type="CDD" id="cd07061">
    <property type="entry name" value="HP_HAP_like"/>
    <property type="match status" value="1"/>
</dbReference>
<dbReference type="InterPro" id="IPR050645">
    <property type="entry name" value="Histidine_acid_phosphatase"/>
</dbReference>
<evidence type="ECO:0000256" key="5">
    <source>
        <dbReference type="ARBA" id="ARBA00041499"/>
    </source>
</evidence>
<evidence type="ECO:0000256" key="1">
    <source>
        <dbReference type="ARBA" id="ARBA00005375"/>
    </source>
</evidence>
<dbReference type="AlphaFoldDB" id="A0A1W4WVS8"/>
<dbReference type="GeneID" id="108738864"/>
<sequence>MEKSMTIDILRGKTQNKALHCYIILSIWILVLIAGVYKFLEPQPRGSIPTVVTELFQNLAIDVRTKKIFKICNFPEDIYFGDEGTLNSKQWNLRGLIILTRHGDRGPLQHVRNITYINCGKKTNTELLKGYQEYMKNLSSISRVSWIGPGPFHGFPLLPTHYRQCQLGQLSMQGVAQLLKVGQILRQSYLSIWPKLTNLTPAEVLVYSTRYRRTFQSALALLYGLISTETLNKVNIFESHSISFCFRECGCPMADKYFRKVKNYLNQQLISHPAVSVLTDTTSQLIFPPGIERGPLKRNPFAVKDALLTYICHGSGLPCDNSAACVKRHNVAGIFSYTEWVIHQKWGYSDWKRFCLLKAYGLIRNIVSHMLHMVSNTGPYLVLYSGHDHTLEELSTALGLKSDPLLLRYGARIIFEVYHDNREPQSVLKDVYFRVLANGKDVTSQVDFCKNIVNVEKRSSLCKIEDIVRYIHEDYFSSFNATNYKDACVAKHF</sequence>
<evidence type="ECO:0000313" key="9">
    <source>
        <dbReference type="RefSeq" id="XP_018327973.1"/>
    </source>
</evidence>
<dbReference type="KEGG" id="apln:108738864"/>
<organism evidence="7 10">
    <name type="scientific">Agrilus planipennis</name>
    <name type="common">Emerald ash borer</name>
    <name type="synonym">Agrilus marcopoli</name>
    <dbReference type="NCBI Taxonomy" id="224129"/>
    <lineage>
        <taxon>Eukaryota</taxon>
        <taxon>Metazoa</taxon>
        <taxon>Ecdysozoa</taxon>
        <taxon>Arthropoda</taxon>
        <taxon>Hexapoda</taxon>
        <taxon>Insecta</taxon>
        <taxon>Pterygota</taxon>
        <taxon>Neoptera</taxon>
        <taxon>Endopterygota</taxon>
        <taxon>Coleoptera</taxon>
        <taxon>Polyphaga</taxon>
        <taxon>Elateriformia</taxon>
        <taxon>Buprestoidea</taxon>
        <taxon>Buprestidae</taxon>
        <taxon>Agrilinae</taxon>
        <taxon>Agrilus</taxon>
    </lineage>
</organism>
<keyword evidence="7" id="KW-1185">Reference proteome</keyword>
<accession>A0A1W4WVS8</accession>
<dbReference type="RefSeq" id="XP_018327974.1">
    <property type="nucleotide sequence ID" value="XM_018472472.2"/>
</dbReference>
<evidence type="ECO:0000313" key="8">
    <source>
        <dbReference type="RefSeq" id="XP_018327972.1"/>
    </source>
</evidence>
<keyword evidence="2" id="KW-0378">Hydrolase</keyword>
<dbReference type="GO" id="GO:0050650">
    <property type="term" value="P:chondroitin sulfate proteoglycan biosynthetic process"/>
    <property type="evidence" value="ECO:0007669"/>
    <property type="project" value="TreeGrafter"/>
</dbReference>
<dbReference type="Proteomes" id="UP000192223">
    <property type="component" value="Unplaced"/>
</dbReference>
<dbReference type="Gene3D" id="3.40.50.1240">
    <property type="entry name" value="Phosphoglycerate mutase-like"/>
    <property type="match status" value="1"/>
</dbReference>
<dbReference type="PANTHER" id="PTHR11567">
    <property type="entry name" value="ACID PHOSPHATASE-RELATED"/>
    <property type="match status" value="1"/>
</dbReference>
<dbReference type="OrthoDB" id="10262962at2759"/>
<dbReference type="SUPFAM" id="SSF53254">
    <property type="entry name" value="Phosphoglycerate mutase-like"/>
    <property type="match status" value="1"/>
</dbReference>
<evidence type="ECO:0000313" key="10">
    <source>
        <dbReference type="RefSeq" id="XP_018327974.1"/>
    </source>
</evidence>
<name>A0A1W4WVS8_AGRPL</name>
<feature type="transmembrane region" description="Helical" evidence="6">
    <location>
        <begin position="21"/>
        <end position="40"/>
    </location>
</feature>
<dbReference type="PANTHER" id="PTHR11567:SF110">
    <property type="entry name" value="2-PHOSPHOXYLOSE PHOSPHATASE 1"/>
    <property type="match status" value="1"/>
</dbReference>
<evidence type="ECO:0000313" key="7">
    <source>
        <dbReference type="Proteomes" id="UP000192223"/>
    </source>
</evidence>
<dbReference type="RefSeq" id="XP_018327972.1">
    <property type="nucleotide sequence ID" value="XM_018472470.1"/>
</dbReference>
<dbReference type="GO" id="GO:0005794">
    <property type="term" value="C:Golgi apparatus"/>
    <property type="evidence" value="ECO:0007669"/>
    <property type="project" value="TreeGrafter"/>
</dbReference>
<evidence type="ECO:0000256" key="6">
    <source>
        <dbReference type="SAM" id="Phobius"/>
    </source>
</evidence>
<evidence type="ECO:0000256" key="2">
    <source>
        <dbReference type="ARBA" id="ARBA00022801"/>
    </source>
</evidence>
<comment type="similarity">
    <text evidence="1">Belongs to the histidine acid phosphatase family.</text>
</comment>
<dbReference type="GO" id="GO:0016791">
    <property type="term" value="F:phosphatase activity"/>
    <property type="evidence" value="ECO:0007669"/>
    <property type="project" value="TreeGrafter"/>
</dbReference>
<dbReference type="Pfam" id="PF00328">
    <property type="entry name" value="His_Phos_2"/>
    <property type="match status" value="1"/>
</dbReference>